<protein>
    <submittedName>
        <fullName evidence="1">Uncharacterized protein</fullName>
    </submittedName>
</protein>
<evidence type="ECO:0000313" key="2">
    <source>
        <dbReference type="Proteomes" id="UP001198571"/>
    </source>
</evidence>
<dbReference type="RefSeq" id="WP_226937769.1">
    <property type="nucleotide sequence ID" value="NZ_JACDXX010000045.1"/>
</dbReference>
<dbReference type="EMBL" id="JACDXX010000045">
    <property type="protein sequence ID" value="MCB5412348.1"/>
    <property type="molecule type" value="Genomic_DNA"/>
</dbReference>
<reference evidence="1 2" key="1">
    <citation type="submission" date="2020-07" db="EMBL/GenBank/DDBJ databases">
        <title>Pseudogemmobacter sp. nov., isolated from poultry manure in Taiwan.</title>
        <authorList>
            <person name="Lin S.-Y."/>
            <person name="Tang Y.-S."/>
            <person name="Young C.-C."/>
        </authorList>
    </citation>
    <scope>NUCLEOTIDE SEQUENCE [LARGE SCALE GENOMIC DNA]</scope>
    <source>
        <strain evidence="1 2">CC-YST710</strain>
    </source>
</reference>
<accession>A0ABS8CT17</accession>
<gene>
    <name evidence="1" type="ORF">H0485_20480</name>
</gene>
<evidence type="ECO:0000313" key="1">
    <source>
        <dbReference type="EMBL" id="MCB5412348.1"/>
    </source>
</evidence>
<keyword evidence="2" id="KW-1185">Reference proteome</keyword>
<organism evidence="1 2">
    <name type="scientific">Pseudogemmobacter faecipullorum</name>
    <dbReference type="NCBI Taxonomy" id="2755041"/>
    <lineage>
        <taxon>Bacteria</taxon>
        <taxon>Pseudomonadati</taxon>
        <taxon>Pseudomonadota</taxon>
        <taxon>Alphaproteobacteria</taxon>
        <taxon>Rhodobacterales</taxon>
        <taxon>Paracoccaceae</taxon>
        <taxon>Pseudogemmobacter</taxon>
    </lineage>
</organism>
<dbReference type="Proteomes" id="UP001198571">
    <property type="component" value="Unassembled WGS sequence"/>
</dbReference>
<comment type="caution">
    <text evidence="1">The sequence shown here is derived from an EMBL/GenBank/DDBJ whole genome shotgun (WGS) entry which is preliminary data.</text>
</comment>
<proteinExistence type="predicted"/>
<name>A0ABS8CT17_9RHOB</name>
<sequence>MANAFRGEVSIADGAYRLVCDFNALCEIEGYFDDDIDAALQKIDAGNLTLKEQRAVVAALLRHHMPGVNSRIAGEIIGEAYEEMREAILRTIALAMPEPDPEKKPARRETAQD</sequence>